<sequence length="453" mass="47208">MQTIVNKTFDEIAPGDAATVHRKLQIGDVRAWAAAFGAVDRCAGPSGSQAAAGIVTSMLTSLAGSVLPGPGTSIRASSVQIKGELPIDSVMTVHLVVREKRVDHGTVVLDGQCTDAAGQIVATASLEVLAPTVRQQYQVAEHRLDQLIERCLALRPMLTAVVHPCSADALAGAVQAAEAGLIVPVLFGPVAEIRKIADQACLDIARFRMVATDNAEDSALKAATAAGAGEVAALMKGNLHTNVFLHAVMQKEARLRTGRIISHCSMVSVPTYARRFVISDVALNIAPDTGQKRDICQNAIGFARALGIDVPKVAVLAAVEMVRSDMPATLDAAILAKMADRRQIVGGIVDGPLDLDAAVDAEAARIKHIASPVAGLADVLIVPNIEAGNMVYKNLAFMADAQTAGLVVGARVPVILTSRADSMAARVFSAATAVLYAEAIARDPSVLHPETAE</sequence>
<protein>
    <recommendedName>
        <fullName evidence="3">Phosphate acetyl/butaryl transferase domain-containing protein</fullName>
    </recommendedName>
</protein>
<evidence type="ECO:0000313" key="4">
    <source>
        <dbReference type="EMBL" id="CAB3772301.1"/>
    </source>
</evidence>
<feature type="domain" description="Phosphate acetyl/butaryl transferase" evidence="3">
    <location>
        <begin position="212"/>
        <end position="433"/>
    </location>
</feature>
<dbReference type="Gene3D" id="3.10.129.10">
    <property type="entry name" value="Hotdog Thioesterase"/>
    <property type="match status" value="1"/>
</dbReference>
<gene>
    <name evidence="4" type="ORF">LMG29542_06844</name>
</gene>
<dbReference type="InterPro" id="IPR002505">
    <property type="entry name" value="PTA_PTB"/>
</dbReference>
<name>A0A6J5F3M5_9BURK</name>
<dbReference type="NCBIfam" id="NF006045">
    <property type="entry name" value="PRK08190.1"/>
    <property type="match status" value="1"/>
</dbReference>
<dbReference type="PANTHER" id="PTHR43356:SF2">
    <property type="entry name" value="PHOSPHATE ACETYLTRANSFERASE"/>
    <property type="match status" value="1"/>
</dbReference>
<keyword evidence="1" id="KW-0808">Transferase</keyword>
<dbReference type="EMBL" id="CADIKH010000058">
    <property type="protein sequence ID" value="CAB3772301.1"/>
    <property type="molecule type" value="Genomic_DNA"/>
</dbReference>
<evidence type="ECO:0000256" key="1">
    <source>
        <dbReference type="ARBA" id="ARBA00022679"/>
    </source>
</evidence>
<reference evidence="4 5" key="1">
    <citation type="submission" date="2020-04" db="EMBL/GenBank/DDBJ databases">
        <authorList>
            <person name="De Canck E."/>
        </authorList>
    </citation>
    <scope>NUCLEOTIDE SEQUENCE [LARGE SCALE GENOMIC DNA]</scope>
    <source>
        <strain evidence="4 5">LMG 29542</strain>
    </source>
</reference>
<organism evidence="4 5">
    <name type="scientific">Paraburkholderia humisilvae</name>
    <dbReference type="NCBI Taxonomy" id="627669"/>
    <lineage>
        <taxon>Bacteria</taxon>
        <taxon>Pseudomonadati</taxon>
        <taxon>Pseudomonadota</taxon>
        <taxon>Betaproteobacteria</taxon>
        <taxon>Burkholderiales</taxon>
        <taxon>Burkholderiaceae</taxon>
        <taxon>Paraburkholderia</taxon>
    </lineage>
</organism>
<dbReference type="AlphaFoldDB" id="A0A6J5F3M5"/>
<dbReference type="Proteomes" id="UP000494363">
    <property type="component" value="Unassembled WGS sequence"/>
</dbReference>
<dbReference type="InterPro" id="IPR050500">
    <property type="entry name" value="Phos_Acetyltrans/Butyryltrans"/>
</dbReference>
<evidence type="ECO:0000313" key="5">
    <source>
        <dbReference type="Proteomes" id="UP000494363"/>
    </source>
</evidence>
<dbReference type="PANTHER" id="PTHR43356">
    <property type="entry name" value="PHOSPHATE ACETYLTRANSFERASE"/>
    <property type="match status" value="1"/>
</dbReference>
<evidence type="ECO:0000259" key="3">
    <source>
        <dbReference type="Pfam" id="PF01515"/>
    </source>
</evidence>
<keyword evidence="2" id="KW-0012">Acyltransferase</keyword>
<keyword evidence="5" id="KW-1185">Reference proteome</keyword>
<dbReference type="Gene3D" id="3.40.718.10">
    <property type="entry name" value="Isopropylmalate Dehydrogenase"/>
    <property type="match status" value="1"/>
</dbReference>
<dbReference type="SUPFAM" id="SSF53659">
    <property type="entry name" value="Isocitrate/Isopropylmalate dehydrogenase-like"/>
    <property type="match status" value="1"/>
</dbReference>
<dbReference type="GO" id="GO:0016746">
    <property type="term" value="F:acyltransferase activity"/>
    <property type="evidence" value="ECO:0007669"/>
    <property type="project" value="UniProtKB-KW"/>
</dbReference>
<evidence type="ECO:0000256" key="2">
    <source>
        <dbReference type="ARBA" id="ARBA00023315"/>
    </source>
</evidence>
<dbReference type="SUPFAM" id="SSF54637">
    <property type="entry name" value="Thioesterase/thiol ester dehydrase-isomerase"/>
    <property type="match status" value="1"/>
</dbReference>
<dbReference type="Pfam" id="PF01515">
    <property type="entry name" value="PTA_PTB"/>
    <property type="match status" value="1"/>
</dbReference>
<accession>A0A6J5F3M5</accession>
<dbReference type="RefSeq" id="WP_175232225.1">
    <property type="nucleotide sequence ID" value="NZ_CADIKH010000058.1"/>
</dbReference>
<proteinExistence type="predicted"/>
<dbReference type="InterPro" id="IPR029069">
    <property type="entry name" value="HotDog_dom_sf"/>
</dbReference>